<dbReference type="Proteomes" id="UP001055072">
    <property type="component" value="Unassembled WGS sequence"/>
</dbReference>
<evidence type="ECO:0000313" key="1">
    <source>
        <dbReference type="EMBL" id="KAI0094465.1"/>
    </source>
</evidence>
<reference evidence="1" key="1">
    <citation type="journal article" date="2021" name="Environ. Microbiol.">
        <title>Gene family expansions and transcriptome signatures uncover fungal adaptations to wood decay.</title>
        <authorList>
            <person name="Hage H."/>
            <person name="Miyauchi S."/>
            <person name="Viragh M."/>
            <person name="Drula E."/>
            <person name="Min B."/>
            <person name="Chaduli D."/>
            <person name="Navarro D."/>
            <person name="Favel A."/>
            <person name="Norest M."/>
            <person name="Lesage-Meessen L."/>
            <person name="Balint B."/>
            <person name="Merenyi Z."/>
            <person name="de Eugenio L."/>
            <person name="Morin E."/>
            <person name="Martinez A.T."/>
            <person name="Baldrian P."/>
            <person name="Stursova M."/>
            <person name="Martinez M.J."/>
            <person name="Novotny C."/>
            <person name="Magnuson J.K."/>
            <person name="Spatafora J.W."/>
            <person name="Maurice S."/>
            <person name="Pangilinan J."/>
            <person name="Andreopoulos W."/>
            <person name="LaButti K."/>
            <person name="Hundley H."/>
            <person name="Na H."/>
            <person name="Kuo A."/>
            <person name="Barry K."/>
            <person name="Lipzen A."/>
            <person name="Henrissat B."/>
            <person name="Riley R."/>
            <person name="Ahrendt S."/>
            <person name="Nagy L.G."/>
            <person name="Grigoriev I.V."/>
            <person name="Martin F."/>
            <person name="Rosso M.N."/>
        </authorList>
    </citation>
    <scope>NUCLEOTIDE SEQUENCE</scope>
    <source>
        <strain evidence="1">CBS 384.51</strain>
    </source>
</reference>
<sequence length="374" mass="42058">MCQPSSNAASNSSSSSSDALPPVCILAHLVDVHCHPTDSSFSSSVMDNLPLKHICAMATRATDQSLVKELAFAYPEKVVPCFGHHPWFTHWIAVKPFNSKEEHYRSLFFGTNSSPKQETLDAFQRLLSFLPDPTPLDDALTSVRLNLAAFPNAMVGEVGLDRVCRIPYSYPAFTPYASSSNGEGKRELSPFTIPLDHQLVILEVQLDLAVELKRNVSLHSVKSQEATVKLLKKMQEKHGSRWTEISVDLHSCTLSAPTLKDIQKAHPNIFLSLSTAINTRSPAYRSLVTTCPDTRILVESDYHDVSYSTPQCWDMVLRIAEVKGWRVEQEEWVDGDGVSEAEWGVVRRLERNWRVFRDGGHVNREEKRKKRKGE</sequence>
<organism evidence="1 2">
    <name type="scientific">Irpex rosettiformis</name>
    <dbReference type="NCBI Taxonomy" id="378272"/>
    <lineage>
        <taxon>Eukaryota</taxon>
        <taxon>Fungi</taxon>
        <taxon>Dikarya</taxon>
        <taxon>Basidiomycota</taxon>
        <taxon>Agaricomycotina</taxon>
        <taxon>Agaricomycetes</taxon>
        <taxon>Polyporales</taxon>
        <taxon>Irpicaceae</taxon>
        <taxon>Irpex</taxon>
    </lineage>
</organism>
<name>A0ACB8UL79_9APHY</name>
<protein>
    <submittedName>
        <fullName evidence="1">TatD DNase family Scn1</fullName>
    </submittedName>
</protein>
<keyword evidence="2" id="KW-1185">Reference proteome</keyword>
<comment type="caution">
    <text evidence="1">The sequence shown here is derived from an EMBL/GenBank/DDBJ whole genome shotgun (WGS) entry which is preliminary data.</text>
</comment>
<proteinExistence type="predicted"/>
<evidence type="ECO:0000313" key="2">
    <source>
        <dbReference type="Proteomes" id="UP001055072"/>
    </source>
</evidence>
<accession>A0ACB8UL79</accession>
<gene>
    <name evidence="1" type="ORF">BDY19DRAFT_879386</name>
</gene>
<dbReference type="EMBL" id="MU274900">
    <property type="protein sequence ID" value="KAI0094465.1"/>
    <property type="molecule type" value="Genomic_DNA"/>
</dbReference>